<accession>A0ACC2RI08</accession>
<protein>
    <submittedName>
        <fullName evidence="1">Uncharacterized protein</fullName>
    </submittedName>
</protein>
<dbReference type="EMBL" id="QTSX02007205">
    <property type="protein sequence ID" value="KAJ9049723.1"/>
    <property type="molecule type" value="Genomic_DNA"/>
</dbReference>
<proteinExistence type="predicted"/>
<comment type="caution">
    <text evidence="1">The sequence shown here is derived from an EMBL/GenBank/DDBJ whole genome shotgun (WGS) entry which is preliminary data.</text>
</comment>
<dbReference type="Proteomes" id="UP001165960">
    <property type="component" value="Unassembled WGS sequence"/>
</dbReference>
<evidence type="ECO:0000313" key="1">
    <source>
        <dbReference type="EMBL" id="KAJ9049723.1"/>
    </source>
</evidence>
<sequence length="78" mass="8548">MSGNVPPWLKGKLDVASTPQKQGKGSNMLGPSIEGFLRSKEIEKQRDRGKSRKLGSTFDHCKPNLCKPFDLSLCSSKA</sequence>
<reference evidence="1" key="1">
    <citation type="submission" date="2022-04" db="EMBL/GenBank/DDBJ databases">
        <title>Genome of the entomopathogenic fungus Entomophthora muscae.</title>
        <authorList>
            <person name="Elya C."/>
            <person name="Lovett B.R."/>
            <person name="Lee E."/>
            <person name="Macias A.M."/>
            <person name="Hajek A.E."/>
            <person name="De Bivort B.L."/>
            <person name="Kasson M.T."/>
            <person name="De Fine Licht H.H."/>
            <person name="Stajich J.E."/>
        </authorList>
    </citation>
    <scope>NUCLEOTIDE SEQUENCE</scope>
    <source>
        <strain evidence="1">Berkeley</strain>
    </source>
</reference>
<gene>
    <name evidence="1" type="ORF">DSO57_1021617</name>
</gene>
<evidence type="ECO:0000313" key="2">
    <source>
        <dbReference type="Proteomes" id="UP001165960"/>
    </source>
</evidence>
<keyword evidence="2" id="KW-1185">Reference proteome</keyword>
<name>A0ACC2RI08_9FUNG</name>
<organism evidence="1 2">
    <name type="scientific">Entomophthora muscae</name>
    <dbReference type="NCBI Taxonomy" id="34485"/>
    <lineage>
        <taxon>Eukaryota</taxon>
        <taxon>Fungi</taxon>
        <taxon>Fungi incertae sedis</taxon>
        <taxon>Zoopagomycota</taxon>
        <taxon>Entomophthoromycotina</taxon>
        <taxon>Entomophthoromycetes</taxon>
        <taxon>Entomophthorales</taxon>
        <taxon>Entomophthoraceae</taxon>
        <taxon>Entomophthora</taxon>
    </lineage>
</organism>